<dbReference type="Proteomes" id="UP000316759">
    <property type="component" value="Unassembled WGS sequence"/>
</dbReference>
<sequence length="194" mass="21446">MDGRKCISSNPVLSSHKANKSVSTRNKKRKRLDTVTVVPFTDQPISPEETYPSANNLCRKLTKPSLISDKDQMYEASQTMKYVQMNSAVHPGTGIRFIQYTNKDQQSPRVENNTVMAGQDSVGDSDEATRIRSEIPANMAFYIADLSGPMSSVDSHVTETSVLTGESVSGTEGGANGWNPKWYVLRKFTREGSF</sequence>
<organism evidence="2 3">
    <name type="scientific">Fasciola gigantica</name>
    <name type="common">Giant liver fluke</name>
    <dbReference type="NCBI Taxonomy" id="46835"/>
    <lineage>
        <taxon>Eukaryota</taxon>
        <taxon>Metazoa</taxon>
        <taxon>Spiralia</taxon>
        <taxon>Lophotrochozoa</taxon>
        <taxon>Platyhelminthes</taxon>
        <taxon>Trematoda</taxon>
        <taxon>Digenea</taxon>
        <taxon>Plagiorchiida</taxon>
        <taxon>Echinostomata</taxon>
        <taxon>Echinostomatoidea</taxon>
        <taxon>Fasciolidae</taxon>
        <taxon>Fasciola</taxon>
    </lineage>
</organism>
<reference evidence="2 3" key="1">
    <citation type="submission" date="2019-04" db="EMBL/GenBank/DDBJ databases">
        <title>Annotation for the trematode Fasciola gigantica.</title>
        <authorList>
            <person name="Choi Y.-J."/>
        </authorList>
    </citation>
    <scope>NUCLEOTIDE SEQUENCE [LARGE SCALE GENOMIC DNA]</scope>
    <source>
        <strain evidence="2">Uganda_cow_1</strain>
    </source>
</reference>
<accession>A0A504YL63</accession>
<evidence type="ECO:0000313" key="3">
    <source>
        <dbReference type="Proteomes" id="UP000316759"/>
    </source>
</evidence>
<protein>
    <submittedName>
        <fullName evidence="2">Uncharacterized protein</fullName>
    </submittedName>
</protein>
<name>A0A504YL63_FASGI</name>
<comment type="caution">
    <text evidence="2">The sequence shown here is derived from an EMBL/GenBank/DDBJ whole genome shotgun (WGS) entry which is preliminary data.</text>
</comment>
<gene>
    <name evidence="2" type="ORF">FGIG_08528</name>
</gene>
<keyword evidence="3" id="KW-1185">Reference proteome</keyword>
<proteinExistence type="predicted"/>
<dbReference type="AlphaFoldDB" id="A0A504YL63"/>
<feature type="region of interest" description="Disordered" evidence="1">
    <location>
        <begin position="1"/>
        <end position="29"/>
    </location>
</feature>
<evidence type="ECO:0000256" key="1">
    <source>
        <dbReference type="SAM" id="MobiDB-lite"/>
    </source>
</evidence>
<evidence type="ECO:0000313" key="2">
    <source>
        <dbReference type="EMBL" id="TPP61089.1"/>
    </source>
</evidence>
<dbReference type="EMBL" id="SUNJ01008626">
    <property type="protein sequence ID" value="TPP61089.1"/>
    <property type="molecule type" value="Genomic_DNA"/>
</dbReference>